<feature type="compositionally biased region" description="Basic and acidic residues" evidence="2">
    <location>
        <begin position="513"/>
        <end position="525"/>
    </location>
</feature>
<dbReference type="Proteomes" id="UP000078512">
    <property type="component" value="Unassembled WGS sequence"/>
</dbReference>
<dbReference type="OrthoDB" id="2480360at2759"/>
<accession>A0A197JG99</accession>
<dbReference type="AlphaFoldDB" id="A0A197JG99"/>
<evidence type="ECO:0000256" key="1">
    <source>
        <dbReference type="SAM" id="Coils"/>
    </source>
</evidence>
<feature type="region of interest" description="Disordered" evidence="2">
    <location>
        <begin position="31"/>
        <end position="54"/>
    </location>
</feature>
<feature type="region of interest" description="Disordered" evidence="2">
    <location>
        <begin position="243"/>
        <end position="277"/>
    </location>
</feature>
<organism evidence="3 4">
    <name type="scientific">Linnemannia elongata AG-77</name>
    <dbReference type="NCBI Taxonomy" id="1314771"/>
    <lineage>
        <taxon>Eukaryota</taxon>
        <taxon>Fungi</taxon>
        <taxon>Fungi incertae sedis</taxon>
        <taxon>Mucoromycota</taxon>
        <taxon>Mortierellomycotina</taxon>
        <taxon>Mortierellomycetes</taxon>
        <taxon>Mortierellales</taxon>
        <taxon>Mortierellaceae</taxon>
        <taxon>Linnemannia</taxon>
    </lineage>
</organism>
<gene>
    <name evidence="3" type="ORF">K457DRAFT_24971</name>
</gene>
<reference evidence="3 4" key="1">
    <citation type="submission" date="2016-05" db="EMBL/GenBank/DDBJ databases">
        <title>Genome sequencing reveals origins of a unique bacterial endosymbiosis in the earliest lineages of terrestrial Fungi.</title>
        <authorList>
            <consortium name="DOE Joint Genome Institute"/>
            <person name="Uehling J."/>
            <person name="Gryganskyi A."/>
            <person name="Hameed K."/>
            <person name="Tschaplinski T."/>
            <person name="Misztal P."/>
            <person name="Wu S."/>
            <person name="Desiro A."/>
            <person name="Vande Pol N."/>
            <person name="Du Z.-Y."/>
            <person name="Zienkiewicz A."/>
            <person name="Zienkiewicz K."/>
            <person name="Morin E."/>
            <person name="Tisserant E."/>
            <person name="Splivallo R."/>
            <person name="Hainaut M."/>
            <person name="Henrissat B."/>
            <person name="Ohm R."/>
            <person name="Kuo A."/>
            <person name="Yan J."/>
            <person name="Lipzen A."/>
            <person name="Nolan M."/>
            <person name="Labutti K."/>
            <person name="Barry K."/>
            <person name="Goldstein A."/>
            <person name="Labbe J."/>
            <person name="Schadt C."/>
            <person name="Tuskan G."/>
            <person name="Grigoriev I."/>
            <person name="Martin F."/>
            <person name="Vilgalys R."/>
            <person name="Bonito G."/>
        </authorList>
    </citation>
    <scope>NUCLEOTIDE SEQUENCE [LARGE SCALE GENOMIC DNA]</scope>
    <source>
        <strain evidence="3 4">AG-77</strain>
    </source>
</reference>
<feature type="region of interest" description="Disordered" evidence="2">
    <location>
        <begin position="172"/>
        <end position="214"/>
    </location>
</feature>
<feature type="coiled-coil region" evidence="1">
    <location>
        <begin position="382"/>
        <end position="409"/>
    </location>
</feature>
<name>A0A197JG99_9FUNG</name>
<feature type="compositionally biased region" description="Low complexity" evidence="2">
    <location>
        <begin position="444"/>
        <end position="453"/>
    </location>
</feature>
<dbReference type="EMBL" id="KV442116">
    <property type="protein sequence ID" value="OAQ23526.1"/>
    <property type="molecule type" value="Genomic_DNA"/>
</dbReference>
<evidence type="ECO:0000313" key="4">
    <source>
        <dbReference type="Proteomes" id="UP000078512"/>
    </source>
</evidence>
<feature type="region of interest" description="Disordered" evidence="2">
    <location>
        <begin position="500"/>
        <end position="527"/>
    </location>
</feature>
<feature type="region of interest" description="Disordered" evidence="2">
    <location>
        <begin position="443"/>
        <end position="464"/>
    </location>
</feature>
<evidence type="ECO:0000256" key="2">
    <source>
        <dbReference type="SAM" id="MobiDB-lite"/>
    </source>
</evidence>
<protein>
    <submittedName>
        <fullName evidence="3">Uncharacterized protein</fullName>
    </submittedName>
</protein>
<evidence type="ECO:0000313" key="3">
    <source>
        <dbReference type="EMBL" id="OAQ23526.1"/>
    </source>
</evidence>
<feature type="compositionally biased region" description="Polar residues" evidence="2">
    <location>
        <begin position="38"/>
        <end position="54"/>
    </location>
</feature>
<keyword evidence="1" id="KW-0175">Coiled coil</keyword>
<feature type="compositionally biased region" description="Basic and acidic residues" evidence="2">
    <location>
        <begin position="249"/>
        <end position="262"/>
    </location>
</feature>
<keyword evidence="4" id="KW-1185">Reference proteome</keyword>
<sequence length="682" mass="77036">MPSSKPRRWNIKKTVKRTVSNVVKKVLRRIASPRTSDESNNFENDTNNAMAPQENHSVTSPATALVAPRPSQVYKSSVSTMVDDRNPWSDQDLVREVLAVTLSTLSPLDLTNIHFQDDLFTVDKTEIADTHEEDATITDSTEEKFLGTEGDIMDAKSETIDIKYTAAGTEDIEEDLPPAKRHKKDCRHHEIPSPAPRGLKRNRPSTAFPSDQPDIYPAREISFCPFNHTFSLRVIRPARKKMIAIPTRAQRDNRPRSPRDDATLPASPSPTRTPSRYILARDLDDSDGDISMCKSDSRPHPFFATEMAARNSMTVCDRYLTQDNATLQSTGSSSLSSSSVIQNIQYQGSHDSSTCSLQGNTTGVSQSDGPPLCRPITLLSDLEKVNETLDNLRLETERHTRNIDVLTALLNIHSWIMEVSQQLSKLGLDASLPILPFPSDLKAPSTKEITTETTPPPLTGRNRPPLTLADLELPEVQHTQDQHQQEPKFYDMWTQHVGFPPFGAQDSPSEGLTHQDQDQPHRDRQSCMQQALDRINMVGNTQVLSPEQLRPRWNHLQSFHQRALNARHERVLFNNQGTPLQILHLTNQNSRSQYCWNQVVPKHNSTIQMQHYCHHALRTQARFQSNLNFPNLYDANSNIQEHEFGNHTVQLDYGVQGGMQARLQGDDDCAEFFLPSEFDLWA</sequence>
<proteinExistence type="predicted"/>